<organism evidence="1 2">
    <name type="scientific">Heterorhabditis bacteriophora</name>
    <name type="common">Entomopathogenic nematode worm</name>
    <dbReference type="NCBI Taxonomy" id="37862"/>
    <lineage>
        <taxon>Eukaryota</taxon>
        <taxon>Metazoa</taxon>
        <taxon>Ecdysozoa</taxon>
        <taxon>Nematoda</taxon>
        <taxon>Chromadorea</taxon>
        <taxon>Rhabditida</taxon>
        <taxon>Rhabditina</taxon>
        <taxon>Rhabditomorpha</taxon>
        <taxon>Strongyloidea</taxon>
        <taxon>Heterorhabditidae</taxon>
        <taxon>Heterorhabditis</taxon>
    </lineage>
</organism>
<reference evidence="2" key="1">
    <citation type="submission" date="2016-11" db="UniProtKB">
        <authorList>
            <consortium name="WormBaseParasite"/>
        </authorList>
    </citation>
    <scope>IDENTIFICATION</scope>
</reference>
<evidence type="ECO:0000313" key="1">
    <source>
        <dbReference type="Proteomes" id="UP000095283"/>
    </source>
</evidence>
<protein>
    <submittedName>
        <fullName evidence="2">Transposable element Tc3 transposase</fullName>
    </submittedName>
</protein>
<sequence length="148" mass="17396">MLDNYPNIVRSRMKYCPQLTQEHNDERLLLEEFTKGPRLFSTRNFDEGSVVVWRAFSSLGLVELAFVSTKMNSTDYQNVLASRSNKIIAQSTPIEAPRPGWRTITWTLWTSCRNLNPMKNLWTILIHQIHVDNHKCHYKFSKQFCSFI</sequence>
<dbReference type="WBParaSite" id="Hba_06041">
    <property type="protein sequence ID" value="Hba_06041"/>
    <property type="gene ID" value="Hba_06041"/>
</dbReference>
<name>A0A1I7WLM7_HETBA</name>
<dbReference type="Proteomes" id="UP000095283">
    <property type="component" value="Unplaced"/>
</dbReference>
<accession>A0A1I7WLM7</accession>
<dbReference type="AlphaFoldDB" id="A0A1I7WLM7"/>
<evidence type="ECO:0000313" key="2">
    <source>
        <dbReference type="WBParaSite" id="Hba_06041"/>
    </source>
</evidence>
<keyword evidence="1" id="KW-1185">Reference proteome</keyword>
<dbReference type="InterPro" id="IPR036397">
    <property type="entry name" value="RNaseH_sf"/>
</dbReference>
<dbReference type="GO" id="GO:0003676">
    <property type="term" value="F:nucleic acid binding"/>
    <property type="evidence" value="ECO:0007669"/>
    <property type="project" value="InterPro"/>
</dbReference>
<proteinExistence type="predicted"/>
<dbReference type="Gene3D" id="3.30.420.10">
    <property type="entry name" value="Ribonuclease H-like superfamily/Ribonuclease H"/>
    <property type="match status" value="1"/>
</dbReference>